<evidence type="ECO:0000259" key="8">
    <source>
        <dbReference type="PROSITE" id="PS50928"/>
    </source>
</evidence>
<dbReference type="Gene3D" id="1.10.3720.10">
    <property type="entry name" value="MetI-like"/>
    <property type="match status" value="1"/>
</dbReference>
<feature type="transmembrane region" description="Helical" evidence="7">
    <location>
        <begin position="141"/>
        <end position="166"/>
    </location>
</feature>
<feature type="transmembrane region" description="Helical" evidence="7">
    <location>
        <begin position="294"/>
        <end position="321"/>
    </location>
</feature>
<dbReference type="RefSeq" id="WP_069110931.1">
    <property type="nucleotide sequence ID" value="NZ_FNUC01000003.1"/>
</dbReference>
<evidence type="ECO:0000256" key="3">
    <source>
        <dbReference type="ARBA" id="ARBA00022475"/>
    </source>
</evidence>
<keyword evidence="5 7" id="KW-1133">Transmembrane helix</keyword>
<feature type="transmembrane region" description="Helical" evidence="7">
    <location>
        <begin position="106"/>
        <end position="129"/>
    </location>
</feature>
<dbReference type="InterPro" id="IPR035906">
    <property type="entry name" value="MetI-like_sf"/>
</dbReference>
<gene>
    <name evidence="9" type="ORF">SAMN04488561_1712</name>
</gene>
<protein>
    <submittedName>
        <fullName evidence="9">Peptide/nickel transport system permease protein</fullName>
    </submittedName>
</protein>
<dbReference type="GO" id="GO:0055085">
    <property type="term" value="P:transmembrane transport"/>
    <property type="evidence" value="ECO:0007669"/>
    <property type="project" value="InterPro"/>
</dbReference>
<dbReference type="InterPro" id="IPR000515">
    <property type="entry name" value="MetI-like"/>
</dbReference>
<feature type="domain" description="ABC transmembrane type-1" evidence="8">
    <location>
        <begin position="102"/>
        <end position="318"/>
    </location>
</feature>
<dbReference type="Pfam" id="PF19300">
    <property type="entry name" value="BPD_transp_1_N"/>
    <property type="match status" value="1"/>
</dbReference>
<dbReference type="InterPro" id="IPR045621">
    <property type="entry name" value="BPD_transp_1_N"/>
</dbReference>
<sequence>MWRFIAMRVLHVIPTLIAISMIAFFIIQLPPGDFLSTQVARLEAAGQSVDPAQMDALRDRYGIGDPFWVQYLKWIGNIVLHGDFGLSFQFQQPVSTLIADRLPLTLALGIATLMFTWAIALPAGIYSAIKQHTWGDYTISGIGFVALAVPQFLAALVLAYLGFALFDQSVGGMFSPEYVNAPWGVGKFVDLLGHLWIPVVVIGLAGTAGIIRVTRANMLDELNKPYVITARAKGLSEGKLVTKYPVRIAMNPFISTAGWHLPSLFDGEIIVAQVLALGTIGPLLLEALKSQDMYLAGGIILIIAVLTVIGTLISDLLLAAIDPRVRFGKA</sequence>
<feature type="transmembrane region" description="Helical" evidence="7">
    <location>
        <begin position="9"/>
        <end position="27"/>
    </location>
</feature>
<dbReference type="SUPFAM" id="SSF161098">
    <property type="entry name" value="MetI-like"/>
    <property type="match status" value="1"/>
</dbReference>
<evidence type="ECO:0000256" key="1">
    <source>
        <dbReference type="ARBA" id="ARBA00004651"/>
    </source>
</evidence>
<reference evidence="10" key="1">
    <citation type="submission" date="2016-10" db="EMBL/GenBank/DDBJ databases">
        <authorList>
            <person name="Varghese N."/>
            <person name="Submissions S."/>
        </authorList>
    </citation>
    <scope>NUCLEOTIDE SEQUENCE [LARGE SCALE GENOMIC DNA]</scope>
    <source>
        <strain evidence="10">DSM 45237</strain>
    </source>
</reference>
<evidence type="ECO:0000256" key="4">
    <source>
        <dbReference type="ARBA" id="ARBA00022692"/>
    </source>
</evidence>
<dbReference type="GO" id="GO:0005886">
    <property type="term" value="C:plasma membrane"/>
    <property type="evidence" value="ECO:0007669"/>
    <property type="project" value="UniProtKB-SubCell"/>
</dbReference>
<dbReference type="PROSITE" id="PS50928">
    <property type="entry name" value="ABC_TM1"/>
    <property type="match status" value="1"/>
</dbReference>
<dbReference type="Pfam" id="PF00528">
    <property type="entry name" value="BPD_transp_1"/>
    <property type="match status" value="1"/>
</dbReference>
<dbReference type="Proteomes" id="UP000181980">
    <property type="component" value="Unassembled WGS sequence"/>
</dbReference>
<feature type="transmembrane region" description="Helical" evidence="7">
    <location>
        <begin position="195"/>
        <end position="214"/>
    </location>
</feature>
<accession>A0A1H5JRY9</accession>
<dbReference type="STRING" id="561176.SAMN04488561_1712"/>
<keyword evidence="6 7" id="KW-0472">Membrane</keyword>
<comment type="similarity">
    <text evidence="7">Belongs to the binding-protein-dependent transport system permease family.</text>
</comment>
<comment type="subcellular location">
    <subcellularLocation>
        <location evidence="1 7">Cell membrane</location>
        <topology evidence="1 7">Multi-pass membrane protein</topology>
    </subcellularLocation>
</comment>
<dbReference type="PANTHER" id="PTHR30465">
    <property type="entry name" value="INNER MEMBRANE ABC TRANSPORTER"/>
    <property type="match status" value="1"/>
</dbReference>
<dbReference type="OrthoDB" id="9778910at2"/>
<organism evidence="9 10">
    <name type="scientific">Jiangella alba</name>
    <dbReference type="NCBI Taxonomy" id="561176"/>
    <lineage>
        <taxon>Bacteria</taxon>
        <taxon>Bacillati</taxon>
        <taxon>Actinomycetota</taxon>
        <taxon>Actinomycetes</taxon>
        <taxon>Jiangellales</taxon>
        <taxon>Jiangellaceae</taxon>
        <taxon>Jiangella</taxon>
    </lineage>
</organism>
<name>A0A1H5JRY9_9ACTN</name>
<evidence type="ECO:0000313" key="10">
    <source>
        <dbReference type="Proteomes" id="UP000181980"/>
    </source>
</evidence>
<evidence type="ECO:0000256" key="6">
    <source>
        <dbReference type="ARBA" id="ARBA00023136"/>
    </source>
</evidence>
<evidence type="ECO:0000313" key="9">
    <source>
        <dbReference type="EMBL" id="SEE55246.1"/>
    </source>
</evidence>
<keyword evidence="3" id="KW-1003">Cell membrane</keyword>
<evidence type="ECO:0000256" key="5">
    <source>
        <dbReference type="ARBA" id="ARBA00022989"/>
    </source>
</evidence>
<dbReference type="CDD" id="cd06261">
    <property type="entry name" value="TM_PBP2"/>
    <property type="match status" value="1"/>
</dbReference>
<keyword evidence="10" id="KW-1185">Reference proteome</keyword>
<evidence type="ECO:0000256" key="7">
    <source>
        <dbReference type="RuleBase" id="RU363032"/>
    </source>
</evidence>
<keyword evidence="2 7" id="KW-0813">Transport</keyword>
<proteinExistence type="inferred from homology"/>
<keyword evidence="4 7" id="KW-0812">Transmembrane</keyword>
<dbReference type="PANTHER" id="PTHR30465:SF43">
    <property type="entry name" value="OLIGOPEPTIDE ABC TRANSPORTER, PERMEASE PROTEIN"/>
    <property type="match status" value="1"/>
</dbReference>
<evidence type="ECO:0000256" key="2">
    <source>
        <dbReference type="ARBA" id="ARBA00022448"/>
    </source>
</evidence>
<dbReference type="EMBL" id="FNUC01000003">
    <property type="protein sequence ID" value="SEE55246.1"/>
    <property type="molecule type" value="Genomic_DNA"/>
</dbReference>
<dbReference type="AlphaFoldDB" id="A0A1H5JRY9"/>